<accession>A0A0V1M888</accession>
<protein>
    <submittedName>
        <fullName evidence="1">Uncharacterized protein</fullName>
    </submittedName>
</protein>
<sequence length="82" mass="9591">MSTFLITSASRRDKIHQFHYCCQAIMNEVSTVIYNFNKNTILFLELTPYCNVRYKAALKSMDKRQNAQLSFHTIGVRFALHT</sequence>
<name>A0A0V1M888_9BILA</name>
<dbReference type="AlphaFoldDB" id="A0A0V1M888"/>
<evidence type="ECO:0000313" key="1">
    <source>
        <dbReference type="EMBL" id="KRZ67903.1"/>
    </source>
</evidence>
<proteinExistence type="predicted"/>
<evidence type="ECO:0000313" key="2">
    <source>
        <dbReference type="Proteomes" id="UP000054843"/>
    </source>
</evidence>
<dbReference type="EMBL" id="JYDO01000181">
    <property type="protein sequence ID" value="KRZ67903.1"/>
    <property type="molecule type" value="Genomic_DNA"/>
</dbReference>
<comment type="caution">
    <text evidence="1">The sequence shown here is derived from an EMBL/GenBank/DDBJ whole genome shotgun (WGS) entry which is preliminary data.</text>
</comment>
<reference evidence="1 2" key="1">
    <citation type="submission" date="2015-01" db="EMBL/GenBank/DDBJ databases">
        <title>Evolution of Trichinella species and genotypes.</title>
        <authorList>
            <person name="Korhonen P.K."/>
            <person name="Edoardo P."/>
            <person name="Giuseppe L.R."/>
            <person name="Gasser R.B."/>
        </authorList>
    </citation>
    <scope>NUCLEOTIDE SEQUENCE [LARGE SCALE GENOMIC DNA]</scope>
    <source>
        <strain evidence="1">ISS1980</strain>
    </source>
</reference>
<keyword evidence="2" id="KW-1185">Reference proteome</keyword>
<gene>
    <name evidence="1" type="ORF">T10_1447</name>
</gene>
<organism evidence="1 2">
    <name type="scientific">Trichinella papuae</name>
    <dbReference type="NCBI Taxonomy" id="268474"/>
    <lineage>
        <taxon>Eukaryota</taxon>
        <taxon>Metazoa</taxon>
        <taxon>Ecdysozoa</taxon>
        <taxon>Nematoda</taxon>
        <taxon>Enoplea</taxon>
        <taxon>Dorylaimia</taxon>
        <taxon>Trichinellida</taxon>
        <taxon>Trichinellidae</taxon>
        <taxon>Trichinella</taxon>
    </lineage>
</organism>
<dbReference type="Proteomes" id="UP000054843">
    <property type="component" value="Unassembled WGS sequence"/>
</dbReference>